<feature type="domain" description="Peptidase M16 middle/third" evidence="18">
    <location>
        <begin position="410"/>
        <end position="679"/>
    </location>
</feature>
<dbReference type="EC" id="3.4.24.55" evidence="4"/>
<dbReference type="EMBL" id="JBHRTL010000004">
    <property type="protein sequence ID" value="MFC3154178.1"/>
    <property type="molecule type" value="Genomic_DNA"/>
</dbReference>
<evidence type="ECO:0000259" key="18">
    <source>
        <dbReference type="Pfam" id="PF16187"/>
    </source>
</evidence>
<keyword evidence="15" id="KW-0732">Signal</keyword>
<evidence type="ECO:0000256" key="10">
    <source>
        <dbReference type="ARBA" id="ARBA00023049"/>
    </source>
</evidence>
<dbReference type="InterPro" id="IPR007863">
    <property type="entry name" value="Peptidase_M16_C"/>
</dbReference>
<evidence type="ECO:0000256" key="1">
    <source>
        <dbReference type="ARBA" id="ARBA00001947"/>
    </source>
</evidence>
<feature type="domain" description="Coenzyme PQQ synthesis protein F-like C-terminal lobe" evidence="19">
    <location>
        <begin position="781"/>
        <end position="876"/>
    </location>
</feature>
<evidence type="ECO:0000256" key="11">
    <source>
        <dbReference type="ARBA" id="ARBA00029597"/>
    </source>
</evidence>
<feature type="domain" description="Peptidase M16 C-terminal" evidence="17">
    <location>
        <begin position="220"/>
        <end position="399"/>
    </location>
</feature>
<keyword evidence="21" id="KW-1185">Reference proteome</keyword>
<evidence type="ECO:0000256" key="8">
    <source>
        <dbReference type="ARBA" id="ARBA00022801"/>
    </source>
</evidence>
<evidence type="ECO:0000256" key="5">
    <source>
        <dbReference type="ARBA" id="ARBA00017565"/>
    </source>
</evidence>
<dbReference type="InterPro" id="IPR011765">
    <property type="entry name" value="Pept_M16_N"/>
</dbReference>
<keyword evidence="9" id="KW-0862">Zinc</keyword>
<evidence type="ECO:0000256" key="2">
    <source>
        <dbReference type="ARBA" id="ARBA00002184"/>
    </source>
</evidence>
<keyword evidence="7" id="KW-0479">Metal-binding</keyword>
<dbReference type="SUPFAM" id="SSF63411">
    <property type="entry name" value="LuxS/MPP-like metallohydrolase"/>
    <property type="match status" value="4"/>
</dbReference>
<protein>
    <recommendedName>
        <fullName evidence="5">Protease 3</fullName>
        <ecNumber evidence="4">3.4.24.55</ecNumber>
    </recommendedName>
    <alternativeName>
        <fullName evidence="13">Pitrilysin</fullName>
    </alternativeName>
    <alternativeName>
        <fullName evidence="12">Protease III</fullName>
    </alternativeName>
    <alternativeName>
        <fullName evidence="11">Protease pi</fullName>
    </alternativeName>
</protein>
<comment type="caution">
    <text evidence="20">The sequence shown here is derived from an EMBL/GenBank/DDBJ whole genome shotgun (WGS) entry which is preliminary data.</text>
</comment>
<evidence type="ECO:0000256" key="7">
    <source>
        <dbReference type="ARBA" id="ARBA00022723"/>
    </source>
</evidence>
<dbReference type="Proteomes" id="UP001595548">
    <property type="component" value="Unassembled WGS sequence"/>
</dbReference>
<dbReference type="Pfam" id="PF05193">
    <property type="entry name" value="Peptidase_M16_C"/>
    <property type="match status" value="1"/>
</dbReference>
<evidence type="ECO:0000256" key="3">
    <source>
        <dbReference type="ARBA" id="ARBA00007261"/>
    </source>
</evidence>
<evidence type="ECO:0000256" key="4">
    <source>
        <dbReference type="ARBA" id="ARBA00012449"/>
    </source>
</evidence>
<keyword evidence="10" id="KW-0482">Metalloprotease</keyword>
<dbReference type="RefSeq" id="WP_382414294.1">
    <property type="nucleotide sequence ID" value="NZ_AP031500.1"/>
</dbReference>
<dbReference type="InterPro" id="IPR011249">
    <property type="entry name" value="Metalloenz_LuxS/M16"/>
</dbReference>
<comment type="function">
    <text evidence="2">Endopeptidase that degrades small peptides of less than 7 kDa, such as glucagon and insulin.</text>
</comment>
<accession>A0ABV7HNL1</accession>
<comment type="similarity">
    <text evidence="3 14">Belongs to the peptidase M16 family.</text>
</comment>
<comment type="cofactor">
    <cofactor evidence="1">
        <name>Zn(2+)</name>
        <dbReference type="ChEBI" id="CHEBI:29105"/>
    </cofactor>
</comment>
<evidence type="ECO:0000259" key="16">
    <source>
        <dbReference type="Pfam" id="PF00675"/>
    </source>
</evidence>
<evidence type="ECO:0000256" key="6">
    <source>
        <dbReference type="ARBA" id="ARBA00022670"/>
    </source>
</evidence>
<reference evidence="21" key="1">
    <citation type="journal article" date="2019" name="Int. J. Syst. Evol. Microbiol.">
        <title>The Global Catalogue of Microorganisms (GCM) 10K type strain sequencing project: providing services to taxonomists for standard genome sequencing and annotation.</title>
        <authorList>
            <consortium name="The Broad Institute Genomics Platform"/>
            <consortium name="The Broad Institute Genome Sequencing Center for Infectious Disease"/>
            <person name="Wu L."/>
            <person name="Ma J."/>
        </authorList>
    </citation>
    <scope>NUCLEOTIDE SEQUENCE [LARGE SCALE GENOMIC DNA]</scope>
    <source>
        <strain evidence="21">KCTC 52141</strain>
    </source>
</reference>
<dbReference type="PANTHER" id="PTHR43690:SF18">
    <property type="entry name" value="INSULIN-DEGRADING ENZYME-RELATED"/>
    <property type="match status" value="1"/>
</dbReference>
<evidence type="ECO:0000313" key="21">
    <source>
        <dbReference type="Proteomes" id="UP001595548"/>
    </source>
</evidence>
<dbReference type="InterPro" id="IPR050626">
    <property type="entry name" value="Peptidase_M16"/>
</dbReference>
<evidence type="ECO:0000259" key="17">
    <source>
        <dbReference type="Pfam" id="PF05193"/>
    </source>
</evidence>
<evidence type="ECO:0000256" key="13">
    <source>
        <dbReference type="ARBA" id="ARBA00033450"/>
    </source>
</evidence>
<organism evidence="20 21">
    <name type="scientific">Gilvimarinus japonicus</name>
    <dbReference type="NCBI Taxonomy" id="1796469"/>
    <lineage>
        <taxon>Bacteria</taxon>
        <taxon>Pseudomonadati</taxon>
        <taxon>Pseudomonadota</taxon>
        <taxon>Gammaproteobacteria</taxon>
        <taxon>Cellvibrionales</taxon>
        <taxon>Cellvibrionaceae</taxon>
        <taxon>Gilvimarinus</taxon>
    </lineage>
</organism>
<evidence type="ECO:0000259" key="19">
    <source>
        <dbReference type="Pfam" id="PF22456"/>
    </source>
</evidence>
<dbReference type="InterPro" id="IPR032632">
    <property type="entry name" value="Peptidase_M16_M"/>
</dbReference>
<evidence type="ECO:0000256" key="15">
    <source>
        <dbReference type="SAM" id="SignalP"/>
    </source>
</evidence>
<dbReference type="Pfam" id="PF22456">
    <property type="entry name" value="PqqF-like_C_4"/>
    <property type="match status" value="1"/>
</dbReference>
<dbReference type="PROSITE" id="PS00143">
    <property type="entry name" value="INSULINASE"/>
    <property type="match status" value="1"/>
</dbReference>
<name>A0ABV7HNL1_9GAMM</name>
<dbReference type="PROSITE" id="PS51257">
    <property type="entry name" value="PROKAR_LIPOPROTEIN"/>
    <property type="match status" value="1"/>
</dbReference>
<proteinExistence type="inferred from homology"/>
<evidence type="ECO:0000256" key="14">
    <source>
        <dbReference type="RuleBase" id="RU004447"/>
    </source>
</evidence>
<dbReference type="Pfam" id="PF16187">
    <property type="entry name" value="Peptidase_M16_M"/>
    <property type="match status" value="1"/>
</dbReference>
<feature type="domain" description="Peptidase M16 N-terminal" evidence="16">
    <location>
        <begin position="58"/>
        <end position="180"/>
    </location>
</feature>
<evidence type="ECO:0000313" key="20">
    <source>
        <dbReference type="EMBL" id="MFC3154178.1"/>
    </source>
</evidence>
<gene>
    <name evidence="20" type="ORF">ACFOEB_03115</name>
</gene>
<dbReference type="InterPro" id="IPR054734">
    <property type="entry name" value="PqqF-like_C_4"/>
</dbReference>
<evidence type="ECO:0000256" key="9">
    <source>
        <dbReference type="ARBA" id="ARBA00022833"/>
    </source>
</evidence>
<sequence>MNGLRVVQYLATLAFLMAATACTTSVEAPAGSELEALAKSPNDQREYSTFTLANDLQVVLISDPTLEVSGASLSVGVGSYENPEEFPGLAHYLEHMLFLGTEKYPEANSFQTYVQENGGFSNAYTATDHTNFFFQIGEGAFDQALDRYSDYFKSPTFDKTYSDKERNAVNSEWSMGKSDDARIINRLRGVTANPEHPAQRMSVGNLMTLVDQGDTSLYSAMKDFYQRYYSSNNMKLVLFGKQKSATLQALAEQHFSAIANKNIQPPVVSVTGLTDLQSGEHIYYQPQKPTRQMVIEFPLKNNSSQWRVKPNRYVANLLSSEEPGTAAEVLRKKGWIDNFTVSDRPDYYGKDGIFSINIGLTEKGIAHQDEIIATVFKYLDLIRTSGVDSVYYQEYKAMLAKQYEDLQVPNPLNQAVHFSQVLFTLPAQHLNDAFYTYQQFDAKAVKAVLAQLTPQRARVWHISPEAEVDTKIPYYEGQYRVQKFDPAELDRWQTLGQTTELQLPAENDLFSTDKAQVVDASIMQPRQVVDQPGIEAWLVHSEYHQSEHGYLQVMFNTDLPLKSAKNNVMSDLVNRIFALQTTALRDKAGRAGIGMGIERPKNNHALTLSGYSEKHPLLYQRLLQRWVNMAFNEQEFTIAKQGFSDWLDGRAKEEPSRQLFTELNRLMVDPSWTDQALANALEEITLEDIKQYQKDLVSDNRVRIFAFGNYNKANVKEFASITQATMPNTWQKQDRYFAPVTKPVIGEHTNYRGDIAKTDNGLLQAYYSDDTSLDVAAQLFLLNSIFQQAFYNQLRTEEQVGYVVGSSIDRIGDYWGFILYAQTTNTELADLSDRFNQFVADYWLELQALDNAVLEQLRATVIAQINQPPGNFYEEYPKYLNDFYRGNDKFDTRARLIKAIKNTTKAGVVARYKALMLEQNAYRVDVELQGTQAAQPAD</sequence>
<feature type="signal peptide" evidence="15">
    <location>
        <begin position="1"/>
        <end position="21"/>
    </location>
</feature>
<dbReference type="Gene3D" id="3.30.830.10">
    <property type="entry name" value="Metalloenzyme, LuxS/M16 peptidase-like"/>
    <property type="match status" value="4"/>
</dbReference>
<dbReference type="PANTHER" id="PTHR43690">
    <property type="entry name" value="NARDILYSIN"/>
    <property type="match status" value="1"/>
</dbReference>
<evidence type="ECO:0000256" key="12">
    <source>
        <dbReference type="ARBA" id="ARBA00031184"/>
    </source>
</evidence>
<keyword evidence="8" id="KW-0378">Hydrolase</keyword>
<feature type="chain" id="PRO_5046123482" description="Protease 3" evidence="15">
    <location>
        <begin position="22"/>
        <end position="938"/>
    </location>
</feature>
<dbReference type="InterPro" id="IPR001431">
    <property type="entry name" value="Pept_M16_Zn_BS"/>
</dbReference>
<dbReference type="Pfam" id="PF00675">
    <property type="entry name" value="Peptidase_M16"/>
    <property type="match status" value="1"/>
</dbReference>
<keyword evidence="6" id="KW-0645">Protease</keyword>